<dbReference type="Gene3D" id="1.10.10.10">
    <property type="entry name" value="Winged helix-like DNA-binding domain superfamily/Winged helix DNA-binding domain"/>
    <property type="match status" value="1"/>
</dbReference>
<feature type="domain" description="HTH marR-type" evidence="1">
    <location>
        <begin position="41"/>
        <end position="87"/>
    </location>
</feature>
<comment type="caution">
    <text evidence="2">The sequence shown here is derived from an EMBL/GenBank/DDBJ whole genome shotgun (WGS) entry which is preliminary data.</text>
</comment>
<dbReference type="InterPro" id="IPR036388">
    <property type="entry name" value="WH-like_DNA-bd_sf"/>
</dbReference>
<dbReference type="GO" id="GO:0003700">
    <property type="term" value="F:DNA-binding transcription factor activity"/>
    <property type="evidence" value="ECO:0007669"/>
    <property type="project" value="InterPro"/>
</dbReference>
<evidence type="ECO:0000313" key="3">
    <source>
        <dbReference type="Proteomes" id="UP000550354"/>
    </source>
</evidence>
<dbReference type="InterPro" id="IPR036390">
    <property type="entry name" value="WH_DNA-bd_sf"/>
</dbReference>
<dbReference type="AlphaFoldDB" id="A0A838XHM6"/>
<name>A0A838XHM6_9ACTN</name>
<evidence type="ECO:0000259" key="1">
    <source>
        <dbReference type="Pfam" id="PF12802"/>
    </source>
</evidence>
<organism evidence="2 3">
    <name type="scientific">Aeromicrobium phoceense</name>
    <dbReference type="NCBI Taxonomy" id="2754045"/>
    <lineage>
        <taxon>Bacteria</taxon>
        <taxon>Bacillati</taxon>
        <taxon>Actinomycetota</taxon>
        <taxon>Actinomycetes</taxon>
        <taxon>Propionibacteriales</taxon>
        <taxon>Nocardioidaceae</taxon>
        <taxon>Aeromicrobium</taxon>
    </lineage>
</organism>
<sequence>MTSITEAARANPAWSALTAISRLERGQRAVVGPRGHADQRLLWMFSDGRPRTLREIADELGLEQSTVNRQANAALKAGLLERSREPGQSAWHFVANESALAEFARALDRHLGLLDRALDALPRADRARFLEQFGTFADAFVEAAAEA</sequence>
<protein>
    <submittedName>
        <fullName evidence="2">Winged helix-turn-helix transcriptional regulator</fullName>
    </submittedName>
</protein>
<dbReference type="EMBL" id="JACEOG010000001">
    <property type="protein sequence ID" value="MBA4608461.1"/>
    <property type="molecule type" value="Genomic_DNA"/>
</dbReference>
<evidence type="ECO:0000313" key="2">
    <source>
        <dbReference type="EMBL" id="MBA4608461.1"/>
    </source>
</evidence>
<dbReference type="Proteomes" id="UP000550354">
    <property type="component" value="Unassembled WGS sequence"/>
</dbReference>
<proteinExistence type="predicted"/>
<keyword evidence="3" id="KW-1185">Reference proteome</keyword>
<dbReference type="Pfam" id="PF12802">
    <property type="entry name" value="MarR_2"/>
    <property type="match status" value="1"/>
</dbReference>
<dbReference type="InterPro" id="IPR000835">
    <property type="entry name" value="HTH_MarR-typ"/>
</dbReference>
<gene>
    <name evidence="2" type="ORF">H1W00_08235</name>
</gene>
<dbReference type="SUPFAM" id="SSF46785">
    <property type="entry name" value="Winged helix' DNA-binding domain"/>
    <property type="match status" value="1"/>
</dbReference>
<dbReference type="RefSeq" id="WP_181755260.1">
    <property type="nucleotide sequence ID" value="NZ_JACEOG010000001.1"/>
</dbReference>
<reference evidence="2 3" key="1">
    <citation type="submission" date="2020-07" db="EMBL/GenBank/DDBJ databases">
        <title>Draft genome and description of Aeromicrobium phoceense strain Marseille-Q0843 isolated from healthy skin swab.</title>
        <authorList>
            <person name="Boxberger M."/>
            <person name="La Scola B."/>
        </authorList>
    </citation>
    <scope>NUCLEOTIDE SEQUENCE [LARGE SCALE GENOMIC DNA]</scope>
    <source>
        <strain evidence="2 3">Marseille-Q0843</strain>
    </source>
</reference>
<accession>A0A838XHM6</accession>